<protein>
    <recommendedName>
        <fullName evidence="4">Lipoprotein</fullName>
    </recommendedName>
</protein>
<evidence type="ECO:0000313" key="2">
    <source>
        <dbReference type="EMBL" id="MBO8437525.1"/>
    </source>
</evidence>
<reference evidence="2" key="1">
    <citation type="submission" date="2020-10" db="EMBL/GenBank/DDBJ databases">
        <authorList>
            <person name="Gilroy R."/>
        </authorList>
    </citation>
    <scope>NUCLEOTIDE SEQUENCE</scope>
    <source>
        <strain evidence="2">G3-4614</strain>
    </source>
</reference>
<accession>A0A9D9H389</accession>
<keyword evidence="1" id="KW-0732">Signal</keyword>
<evidence type="ECO:0000256" key="1">
    <source>
        <dbReference type="SAM" id="SignalP"/>
    </source>
</evidence>
<comment type="caution">
    <text evidence="2">The sequence shown here is derived from an EMBL/GenBank/DDBJ whole genome shotgun (WGS) entry which is preliminary data.</text>
</comment>
<feature type="signal peptide" evidence="1">
    <location>
        <begin position="1"/>
        <end position="25"/>
    </location>
</feature>
<evidence type="ECO:0000313" key="3">
    <source>
        <dbReference type="Proteomes" id="UP000823636"/>
    </source>
</evidence>
<dbReference type="AlphaFoldDB" id="A0A9D9H389"/>
<sequence>MIAKLTKTVSAVLMSAMMLTSCSLVGEKYDMDSAEGIAKVKELIKSCVDTEKNKIYDIEWTEDVRERKLENILSCVSVGYIDSNNDRYWININLINGKFVPDKEPRKSGGLPYSYQLTTPLEVDAIDAAEIQKMTAEARELFNNEEDGNEYEYRSIEKFNISTEAVPLRHAEKWKSIEEVPEEYKRPQYSFELNYTKKGESSEYTGRHIVTNYYGVKFEVNDEGKVVFDD</sequence>
<reference evidence="2" key="2">
    <citation type="journal article" date="2021" name="PeerJ">
        <title>Extensive microbial diversity within the chicken gut microbiome revealed by metagenomics and culture.</title>
        <authorList>
            <person name="Gilroy R."/>
            <person name="Ravi A."/>
            <person name="Getino M."/>
            <person name="Pursley I."/>
            <person name="Horton D.L."/>
            <person name="Alikhan N.F."/>
            <person name="Baker D."/>
            <person name="Gharbi K."/>
            <person name="Hall N."/>
            <person name="Watson M."/>
            <person name="Adriaenssens E.M."/>
            <person name="Foster-Nyarko E."/>
            <person name="Jarju S."/>
            <person name="Secka A."/>
            <person name="Antonio M."/>
            <person name="Oren A."/>
            <person name="Chaudhuri R.R."/>
            <person name="La Ragione R."/>
            <person name="Hildebrand F."/>
            <person name="Pallen M.J."/>
        </authorList>
    </citation>
    <scope>NUCLEOTIDE SEQUENCE</scope>
    <source>
        <strain evidence="2">G3-4614</strain>
    </source>
</reference>
<name>A0A9D9H389_9BACT</name>
<proteinExistence type="predicted"/>
<dbReference type="EMBL" id="JADIMW010000012">
    <property type="protein sequence ID" value="MBO8437525.1"/>
    <property type="molecule type" value="Genomic_DNA"/>
</dbReference>
<dbReference type="PROSITE" id="PS51257">
    <property type="entry name" value="PROKAR_LIPOPROTEIN"/>
    <property type="match status" value="1"/>
</dbReference>
<gene>
    <name evidence="2" type="ORF">IAC54_01320</name>
</gene>
<dbReference type="Proteomes" id="UP000823636">
    <property type="component" value="Unassembled WGS sequence"/>
</dbReference>
<organism evidence="2 3">
    <name type="scientific">Candidatus Caccoplasma merdipullorum</name>
    <dbReference type="NCBI Taxonomy" id="2840718"/>
    <lineage>
        <taxon>Bacteria</taxon>
        <taxon>Pseudomonadati</taxon>
        <taxon>Bacteroidota</taxon>
        <taxon>Bacteroidia</taxon>
        <taxon>Bacteroidales</taxon>
        <taxon>Bacteroidaceae</taxon>
        <taxon>Bacteroidaceae incertae sedis</taxon>
        <taxon>Candidatus Caccoplasma</taxon>
    </lineage>
</organism>
<evidence type="ECO:0008006" key="4">
    <source>
        <dbReference type="Google" id="ProtNLM"/>
    </source>
</evidence>
<feature type="chain" id="PRO_5038476112" description="Lipoprotein" evidence="1">
    <location>
        <begin position="26"/>
        <end position="230"/>
    </location>
</feature>